<dbReference type="Proteomes" id="UP001597076">
    <property type="component" value="Unassembled WGS sequence"/>
</dbReference>
<sequence>MRILVKGDSLPNIDCDESDWNESANIKDYDTVFVNLNTLIQQAGTLVHPDSSVPQSVEFPDAEDIVKLLESGNKMYVVLPDTRCTDLLMVEDGGETSEEELDLLSWLPFSVKTFEESGVSVKNGSVSKRWSWYFDRDFDWPMYLKTVSLKEDDLYVGQTPLDSATQYTVAETTFEENIASRVSIKHVSDIVEVLDGGTERKFSGSVYLLPLKPGYSFSELASEVLSNIHGLSVEPQESVPDWTENYRLPRQKKIVEEYRELQDEYEQLERYQKLLYSTGEELEQVVLEAFEELGFETEPEISGRRDGLVRVDDTVFVLETHGTKNAIGINKVDQLNRWVREAEDEFSDDTRVEGLLVANAYRQKPPEARDEGIVGDPEDHLKSYGHKVLDTTDIYDAIAGKQRGNSSHGEIREELLKSEFKVDF</sequence>
<proteinExistence type="predicted"/>
<accession>A0ABD6BBZ5</accession>
<evidence type="ECO:0000313" key="1">
    <source>
        <dbReference type="EMBL" id="MFD1562249.1"/>
    </source>
</evidence>
<reference evidence="1 2" key="1">
    <citation type="journal article" date="2019" name="Int. J. Syst. Evol. Microbiol.">
        <title>The Global Catalogue of Microorganisms (GCM) 10K type strain sequencing project: providing services to taxonomists for standard genome sequencing and annotation.</title>
        <authorList>
            <consortium name="The Broad Institute Genomics Platform"/>
            <consortium name="The Broad Institute Genome Sequencing Center for Infectious Disease"/>
            <person name="Wu L."/>
            <person name="Ma J."/>
        </authorList>
    </citation>
    <scope>NUCLEOTIDE SEQUENCE [LARGE SCALE GENOMIC DNA]</scope>
    <source>
        <strain evidence="1 2">CGMCC 1.12230</strain>
    </source>
</reference>
<name>A0ABD6BBZ5_9EURY</name>
<protein>
    <recommendedName>
        <fullName evidence="3">Restriction endonuclease</fullName>
    </recommendedName>
</protein>
<dbReference type="RefSeq" id="WP_390283683.1">
    <property type="nucleotide sequence ID" value="NZ_JBHUDI010000001.1"/>
</dbReference>
<gene>
    <name evidence="1" type="ORF">ACFR99_01520</name>
</gene>
<keyword evidence="2" id="KW-1185">Reference proteome</keyword>
<dbReference type="EMBL" id="JBHUDI010000001">
    <property type="protein sequence ID" value="MFD1562249.1"/>
    <property type="molecule type" value="Genomic_DNA"/>
</dbReference>
<evidence type="ECO:0008006" key="3">
    <source>
        <dbReference type="Google" id="ProtNLM"/>
    </source>
</evidence>
<organism evidence="1 2">
    <name type="scientific">Haloarchaeobius amylolyticus</name>
    <dbReference type="NCBI Taxonomy" id="1198296"/>
    <lineage>
        <taxon>Archaea</taxon>
        <taxon>Methanobacteriati</taxon>
        <taxon>Methanobacteriota</taxon>
        <taxon>Stenosarchaea group</taxon>
        <taxon>Halobacteria</taxon>
        <taxon>Halobacteriales</taxon>
        <taxon>Halorubellaceae</taxon>
        <taxon>Haloarchaeobius</taxon>
    </lineage>
</organism>
<dbReference type="AlphaFoldDB" id="A0ABD6BBZ5"/>
<evidence type="ECO:0000313" key="2">
    <source>
        <dbReference type="Proteomes" id="UP001597076"/>
    </source>
</evidence>
<comment type="caution">
    <text evidence="1">The sequence shown here is derived from an EMBL/GenBank/DDBJ whole genome shotgun (WGS) entry which is preliminary data.</text>
</comment>